<dbReference type="FunFam" id="3.80.10.10:FF:000383">
    <property type="entry name" value="Leucine-rich repeat receptor protein kinase EMS1"/>
    <property type="match status" value="1"/>
</dbReference>
<dbReference type="Proteomes" id="UP000235145">
    <property type="component" value="Unassembled WGS sequence"/>
</dbReference>
<comment type="caution">
    <text evidence="11">The sequence shown here is derived from an EMBL/GenBank/DDBJ whole genome shotgun (WGS) entry which is preliminary data.</text>
</comment>
<keyword evidence="4" id="KW-0433">Leucine-rich repeat</keyword>
<evidence type="ECO:0000313" key="11">
    <source>
        <dbReference type="EMBL" id="KAJ0221155.1"/>
    </source>
</evidence>
<dbReference type="AlphaFoldDB" id="A0A9R1XN78"/>
<keyword evidence="10" id="KW-0325">Glycoprotein</keyword>
<dbReference type="InterPro" id="IPR032675">
    <property type="entry name" value="LRR_dom_sf"/>
</dbReference>
<dbReference type="Pfam" id="PF13855">
    <property type="entry name" value="LRR_8"/>
    <property type="match status" value="1"/>
</dbReference>
<evidence type="ECO:0000256" key="6">
    <source>
        <dbReference type="ARBA" id="ARBA00022737"/>
    </source>
</evidence>
<keyword evidence="5" id="KW-0812">Transmembrane</keyword>
<protein>
    <recommendedName>
        <fullName evidence="13">Leucine-rich repeat-containing N-terminal plant-type domain-containing protein</fullName>
    </recommendedName>
</protein>
<evidence type="ECO:0008006" key="13">
    <source>
        <dbReference type="Google" id="ProtNLM"/>
    </source>
</evidence>
<keyword evidence="7" id="KW-1133">Transmembrane helix</keyword>
<evidence type="ECO:0000256" key="1">
    <source>
        <dbReference type="ARBA" id="ARBA00004251"/>
    </source>
</evidence>
<keyword evidence="8" id="KW-0472">Membrane</keyword>
<keyword evidence="9" id="KW-0675">Receptor</keyword>
<evidence type="ECO:0000313" key="12">
    <source>
        <dbReference type="Proteomes" id="UP000235145"/>
    </source>
</evidence>
<sequence>MGRREARLCGFYWVSPFVGLRSGSFIVGHDALKAAACKVTKHENAYIENPHVFVSFAFDTFGFLASEVELLNRVQRVMHNLSDNIFEGEIPSVIGSLTSLIVLNLSHNSLTSQIPYALGDLSEIESLDLSWKQLTGEIPRSLADLTFLGFLNVSHKTILLDVFHQEHSSVYLRLHSEGIRNSVGLRYPKCVAIHRNHNLKLMKMEIQRADLHGKS</sequence>
<dbReference type="SUPFAM" id="SSF52058">
    <property type="entry name" value="L domain-like"/>
    <property type="match status" value="1"/>
</dbReference>
<evidence type="ECO:0000256" key="8">
    <source>
        <dbReference type="ARBA" id="ARBA00023136"/>
    </source>
</evidence>
<keyword evidence="6" id="KW-0677">Repeat</keyword>
<reference evidence="11 12" key="1">
    <citation type="journal article" date="2017" name="Nat. Commun.">
        <title>Genome assembly with in vitro proximity ligation data and whole-genome triplication in lettuce.</title>
        <authorList>
            <person name="Reyes-Chin-Wo S."/>
            <person name="Wang Z."/>
            <person name="Yang X."/>
            <person name="Kozik A."/>
            <person name="Arikit S."/>
            <person name="Song C."/>
            <person name="Xia L."/>
            <person name="Froenicke L."/>
            <person name="Lavelle D.O."/>
            <person name="Truco M.J."/>
            <person name="Xia R."/>
            <person name="Zhu S."/>
            <person name="Xu C."/>
            <person name="Xu H."/>
            <person name="Xu X."/>
            <person name="Cox K."/>
            <person name="Korf I."/>
            <person name="Meyers B.C."/>
            <person name="Michelmore R.W."/>
        </authorList>
    </citation>
    <scope>NUCLEOTIDE SEQUENCE [LARGE SCALE GENOMIC DNA]</scope>
    <source>
        <strain evidence="12">cv. Salinas</strain>
        <tissue evidence="11">Seedlings</tissue>
    </source>
</reference>
<evidence type="ECO:0000256" key="10">
    <source>
        <dbReference type="ARBA" id="ARBA00023180"/>
    </source>
</evidence>
<evidence type="ECO:0000256" key="5">
    <source>
        <dbReference type="ARBA" id="ARBA00022692"/>
    </source>
</evidence>
<organism evidence="11 12">
    <name type="scientific">Lactuca sativa</name>
    <name type="common">Garden lettuce</name>
    <dbReference type="NCBI Taxonomy" id="4236"/>
    <lineage>
        <taxon>Eukaryota</taxon>
        <taxon>Viridiplantae</taxon>
        <taxon>Streptophyta</taxon>
        <taxon>Embryophyta</taxon>
        <taxon>Tracheophyta</taxon>
        <taxon>Spermatophyta</taxon>
        <taxon>Magnoliopsida</taxon>
        <taxon>eudicotyledons</taxon>
        <taxon>Gunneridae</taxon>
        <taxon>Pentapetalae</taxon>
        <taxon>asterids</taxon>
        <taxon>campanulids</taxon>
        <taxon>Asterales</taxon>
        <taxon>Asteraceae</taxon>
        <taxon>Cichorioideae</taxon>
        <taxon>Cichorieae</taxon>
        <taxon>Lactucinae</taxon>
        <taxon>Lactuca</taxon>
    </lineage>
</organism>
<keyword evidence="12" id="KW-1185">Reference proteome</keyword>
<dbReference type="Gene3D" id="3.80.10.10">
    <property type="entry name" value="Ribonuclease Inhibitor"/>
    <property type="match status" value="1"/>
</dbReference>
<keyword evidence="3" id="KW-1003">Cell membrane</keyword>
<comment type="subcellular location">
    <subcellularLocation>
        <location evidence="1">Cell membrane</location>
        <topology evidence="1">Single-pass type I membrane protein</topology>
    </subcellularLocation>
</comment>
<dbReference type="PANTHER" id="PTHR27004:SF439">
    <property type="entry name" value="LEUCINE-RICH REPEAT-CONTAINING N-TERMINAL PLANT-TYPE DOMAIN-CONTAINING PROTEIN"/>
    <property type="match status" value="1"/>
</dbReference>
<evidence type="ECO:0000256" key="7">
    <source>
        <dbReference type="ARBA" id="ARBA00022989"/>
    </source>
</evidence>
<dbReference type="EMBL" id="NBSK02000002">
    <property type="protein sequence ID" value="KAJ0221155.1"/>
    <property type="molecule type" value="Genomic_DNA"/>
</dbReference>
<comment type="similarity">
    <text evidence="2">Belongs to the RLP family.</text>
</comment>
<evidence type="ECO:0000256" key="3">
    <source>
        <dbReference type="ARBA" id="ARBA00022475"/>
    </source>
</evidence>
<evidence type="ECO:0000256" key="2">
    <source>
        <dbReference type="ARBA" id="ARBA00009592"/>
    </source>
</evidence>
<proteinExistence type="inferred from homology"/>
<gene>
    <name evidence="11" type="ORF">LSAT_V11C200095780</name>
</gene>
<evidence type="ECO:0000256" key="9">
    <source>
        <dbReference type="ARBA" id="ARBA00023170"/>
    </source>
</evidence>
<dbReference type="GO" id="GO:0005886">
    <property type="term" value="C:plasma membrane"/>
    <property type="evidence" value="ECO:0007669"/>
    <property type="project" value="UniProtKB-SubCell"/>
</dbReference>
<accession>A0A9R1XN78</accession>
<dbReference type="InterPro" id="IPR001611">
    <property type="entry name" value="Leu-rich_rpt"/>
</dbReference>
<name>A0A9R1XN78_LACSA</name>
<dbReference type="PANTHER" id="PTHR27004">
    <property type="entry name" value="RECEPTOR-LIKE PROTEIN 12 ISOFORM X1"/>
    <property type="match status" value="1"/>
</dbReference>
<evidence type="ECO:0000256" key="4">
    <source>
        <dbReference type="ARBA" id="ARBA00022614"/>
    </source>
</evidence>